<sequence length="127" mass="14776">MAKIYLNLGCGPHKTVSTPEIQWVNIDKDERVNPDLLLDLEEGKLPYDNNTIDFVWASHVLEHLHETEQLVQLMEELWRVCRPGAKIDIHSPYGLSEAGIADPTHHLHLCPWTFKYFDKTSVYFIYD</sequence>
<dbReference type="Gene3D" id="3.40.50.150">
    <property type="entry name" value="Vaccinia Virus protein VP39"/>
    <property type="match status" value="1"/>
</dbReference>
<proteinExistence type="predicted"/>
<dbReference type="EMBL" id="BARV01029169">
    <property type="protein sequence ID" value="GAI41949.1"/>
    <property type="molecule type" value="Genomic_DNA"/>
</dbReference>
<organism evidence="2">
    <name type="scientific">marine sediment metagenome</name>
    <dbReference type="NCBI Taxonomy" id="412755"/>
    <lineage>
        <taxon>unclassified sequences</taxon>
        <taxon>metagenomes</taxon>
        <taxon>ecological metagenomes</taxon>
    </lineage>
</organism>
<protein>
    <recommendedName>
        <fullName evidence="1">Methyltransferase type 11 domain-containing protein</fullName>
    </recommendedName>
</protein>
<dbReference type="InterPro" id="IPR029063">
    <property type="entry name" value="SAM-dependent_MTases_sf"/>
</dbReference>
<dbReference type="InterPro" id="IPR013216">
    <property type="entry name" value="Methyltransf_11"/>
</dbReference>
<feature type="non-terminal residue" evidence="2">
    <location>
        <position position="127"/>
    </location>
</feature>
<dbReference type="AlphaFoldDB" id="X1QFA9"/>
<dbReference type="GO" id="GO:0008757">
    <property type="term" value="F:S-adenosylmethionine-dependent methyltransferase activity"/>
    <property type="evidence" value="ECO:0007669"/>
    <property type="project" value="InterPro"/>
</dbReference>
<accession>X1QFA9</accession>
<reference evidence="2" key="1">
    <citation type="journal article" date="2014" name="Front. Microbiol.">
        <title>High frequency of phylogenetically diverse reductive dehalogenase-homologous genes in deep subseafloor sedimentary metagenomes.</title>
        <authorList>
            <person name="Kawai M."/>
            <person name="Futagami T."/>
            <person name="Toyoda A."/>
            <person name="Takaki Y."/>
            <person name="Nishi S."/>
            <person name="Hori S."/>
            <person name="Arai W."/>
            <person name="Tsubouchi T."/>
            <person name="Morono Y."/>
            <person name="Uchiyama I."/>
            <person name="Ito T."/>
            <person name="Fujiyama A."/>
            <person name="Inagaki F."/>
            <person name="Takami H."/>
        </authorList>
    </citation>
    <scope>NUCLEOTIDE SEQUENCE</scope>
    <source>
        <strain evidence="2">Expedition CK06-06</strain>
    </source>
</reference>
<evidence type="ECO:0000313" key="2">
    <source>
        <dbReference type="EMBL" id="GAI41949.1"/>
    </source>
</evidence>
<comment type="caution">
    <text evidence="2">The sequence shown here is derived from an EMBL/GenBank/DDBJ whole genome shotgun (WGS) entry which is preliminary data.</text>
</comment>
<dbReference type="Pfam" id="PF08241">
    <property type="entry name" value="Methyltransf_11"/>
    <property type="match status" value="1"/>
</dbReference>
<gene>
    <name evidence="2" type="ORF">S06H3_46569</name>
</gene>
<name>X1QFA9_9ZZZZ</name>
<dbReference type="SUPFAM" id="SSF53335">
    <property type="entry name" value="S-adenosyl-L-methionine-dependent methyltransferases"/>
    <property type="match status" value="1"/>
</dbReference>
<feature type="domain" description="Methyltransferase type 11" evidence="1">
    <location>
        <begin position="37"/>
        <end position="86"/>
    </location>
</feature>
<evidence type="ECO:0000259" key="1">
    <source>
        <dbReference type="Pfam" id="PF08241"/>
    </source>
</evidence>